<evidence type="ECO:0000313" key="1">
    <source>
        <dbReference type="EMBL" id="KAJ7987479.1"/>
    </source>
</evidence>
<keyword evidence="2" id="KW-1185">Reference proteome</keyword>
<dbReference type="EMBL" id="CM055759">
    <property type="protein sequence ID" value="KAJ7987479.1"/>
    <property type="molecule type" value="Genomic_DNA"/>
</dbReference>
<name>A0ACC2F800_DALPE</name>
<sequence length="107" mass="11922">MDLDRLPWYQPRRRFCGTGRPILPDQRSSASPLKHHMPGDCITSNGPGGLRDNYAAKRQQRTANVLLLARGCAQKQVGILASGRLETWHRALSSSLACLLPTRAHDY</sequence>
<protein>
    <submittedName>
        <fullName evidence="1">Uncharacterized protein</fullName>
    </submittedName>
</protein>
<comment type="caution">
    <text evidence="1">The sequence shown here is derived from an EMBL/GenBank/DDBJ whole genome shotgun (WGS) entry which is preliminary data.</text>
</comment>
<dbReference type="Proteomes" id="UP001157502">
    <property type="component" value="Chromosome 32"/>
</dbReference>
<gene>
    <name evidence="1" type="ORF">DPEC_G00326920</name>
</gene>
<reference evidence="1" key="1">
    <citation type="submission" date="2021-05" db="EMBL/GenBank/DDBJ databases">
        <authorList>
            <person name="Pan Q."/>
            <person name="Jouanno E."/>
            <person name="Zahm M."/>
            <person name="Klopp C."/>
            <person name="Cabau C."/>
            <person name="Louis A."/>
            <person name="Berthelot C."/>
            <person name="Parey E."/>
            <person name="Roest Crollius H."/>
            <person name="Montfort J."/>
            <person name="Robinson-Rechavi M."/>
            <person name="Bouchez O."/>
            <person name="Lampietro C."/>
            <person name="Lopez Roques C."/>
            <person name="Donnadieu C."/>
            <person name="Postlethwait J."/>
            <person name="Bobe J."/>
            <person name="Dillon D."/>
            <person name="Chandos A."/>
            <person name="von Hippel F."/>
            <person name="Guiguen Y."/>
        </authorList>
    </citation>
    <scope>NUCLEOTIDE SEQUENCE</scope>
    <source>
        <strain evidence="1">YG-Jan2019</strain>
    </source>
</reference>
<accession>A0ACC2F800</accession>
<organism evidence="1 2">
    <name type="scientific">Dallia pectoralis</name>
    <name type="common">Alaska blackfish</name>
    <dbReference type="NCBI Taxonomy" id="75939"/>
    <lineage>
        <taxon>Eukaryota</taxon>
        <taxon>Metazoa</taxon>
        <taxon>Chordata</taxon>
        <taxon>Craniata</taxon>
        <taxon>Vertebrata</taxon>
        <taxon>Euteleostomi</taxon>
        <taxon>Actinopterygii</taxon>
        <taxon>Neopterygii</taxon>
        <taxon>Teleostei</taxon>
        <taxon>Protacanthopterygii</taxon>
        <taxon>Esociformes</taxon>
        <taxon>Umbridae</taxon>
        <taxon>Dallia</taxon>
    </lineage>
</organism>
<evidence type="ECO:0000313" key="2">
    <source>
        <dbReference type="Proteomes" id="UP001157502"/>
    </source>
</evidence>
<proteinExistence type="predicted"/>